<organism evidence="5 6">
    <name type="scientific">Luminiphilus syltensis NOR5-1B</name>
    <dbReference type="NCBI Taxonomy" id="565045"/>
    <lineage>
        <taxon>Bacteria</taxon>
        <taxon>Pseudomonadati</taxon>
        <taxon>Pseudomonadota</taxon>
        <taxon>Gammaproteobacteria</taxon>
        <taxon>Cellvibrionales</taxon>
        <taxon>Halieaceae</taxon>
        <taxon>Luminiphilus</taxon>
    </lineage>
</organism>
<proteinExistence type="predicted"/>
<dbReference type="GO" id="GO:0043565">
    <property type="term" value="F:sequence-specific DNA binding"/>
    <property type="evidence" value="ECO:0007669"/>
    <property type="project" value="InterPro"/>
</dbReference>
<dbReference type="HOGENOM" id="CLU_049704_4_1_6"/>
<keyword evidence="1" id="KW-0805">Transcription regulation</keyword>
<name>B8KVL0_9GAMM</name>
<dbReference type="SMART" id="SM00342">
    <property type="entry name" value="HTH_ARAC"/>
    <property type="match status" value="1"/>
</dbReference>
<dbReference type="eggNOG" id="COG2207">
    <property type="taxonomic scope" value="Bacteria"/>
</dbReference>
<evidence type="ECO:0000313" key="5">
    <source>
        <dbReference type="EMBL" id="EED36765.1"/>
    </source>
</evidence>
<dbReference type="PANTHER" id="PTHR43280">
    <property type="entry name" value="ARAC-FAMILY TRANSCRIPTIONAL REGULATOR"/>
    <property type="match status" value="1"/>
</dbReference>
<dbReference type="GO" id="GO:0003700">
    <property type="term" value="F:DNA-binding transcription factor activity"/>
    <property type="evidence" value="ECO:0007669"/>
    <property type="project" value="InterPro"/>
</dbReference>
<dbReference type="Gene3D" id="1.10.10.60">
    <property type="entry name" value="Homeodomain-like"/>
    <property type="match status" value="1"/>
</dbReference>
<keyword evidence="3" id="KW-0804">Transcription</keyword>
<dbReference type="PRINTS" id="PR00032">
    <property type="entry name" value="HTHARAC"/>
</dbReference>
<keyword evidence="6" id="KW-1185">Reference proteome</keyword>
<dbReference type="PANTHER" id="PTHR43280:SF31">
    <property type="entry name" value="TRANSCRIPTIONAL REGULATORY PROTEIN"/>
    <property type="match status" value="1"/>
</dbReference>
<keyword evidence="2" id="KW-0238">DNA-binding</keyword>
<dbReference type="SUPFAM" id="SSF46689">
    <property type="entry name" value="Homeodomain-like"/>
    <property type="match status" value="1"/>
</dbReference>
<dbReference type="InterPro" id="IPR018062">
    <property type="entry name" value="HTH_AraC-typ_CS"/>
</dbReference>
<reference evidence="6" key="1">
    <citation type="journal article" date="2013" name="BMC Microbiol.">
        <title>Taxonomy and evolution of bacteriochlorophyll a-containing members of the OM60/NOR5 clade of marine gammaproteobacteria: description of Luminiphilus syltensis gen. nov., sp. nov., reclassification of Haliea rubra as Pseudohaliea rubra gen. nov., comb. nov., and emendation of Chromatocurvus halotolerans.</title>
        <authorList>
            <person name="Spring S."/>
            <person name="Riedel T."/>
            <person name="Sproer C."/>
            <person name="Yan S."/>
            <person name="Harder J."/>
            <person name="Fuchs B.M."/>
        </authorList>
    </citation>
    <scope>NUCLEOTIDE SEQUENCE [LARGE SCALE GENOMIC DNA]</scope>
    <source>
        <strain evidence="6">NOR51-B</strain>
    </source>
</reference>
<gene>
    <name evidence="5" type="ORF">NOR51B_2718</name>
</gene>
<protein>
    <submittedName>
        <fullName evidence="5">Helix-turn-helix-domain containing protein, AraC type</fullName>
    </submittedName>
</protein>
<dbReference type="Pfam" id="PF12833">
    <property type="entry name" value="HTH_18"/>
    <property type="match status" value="1"/>
</dbReference>
<dbReference type="InterPro" id="IPR018060">
    <property type="entry name" value="HTH_AraC"/>
</dbReference>
<accession>B8KVL0</accession>
<dbReference type="InterPro" id="IPR020449">
    <property type="entry name" value="Tscrpt_reg_AraC-type_HTH"/>
</dbReference>
<dbReference type="InterPro" id="IPR035418">
    <property type="entry name" value="AraC-bd_2"/>
</dbReference>
<dbReference type="OrthoDB" id="9816461at2"/>
<evidence type="ECO:0000256" key="2">
    <source>
        <dbReference type="ARBA" id="ARBA00023125"/>
    </source>
</evidence>
<dbReference type="Pfam" id="PF14525">
    <property type="entry name" value="AraC_binding_2"/>
    <property type="match status" value="1"/>
</dbReference>
<evidence type="ECO:0000313" key="6">
    <source>
        <dbReference type="Proteomes" id="UP000004699"/>
    </source>
</evidence>
<dbReference type="RefSeq" id="WP_009021507.1">
    <property type="nucleotide sequence ID" value="NZ_DS999411.1"/>
</dbReference>
<dbReference type="AlphaFoldDB" id="B8KVL0"/>
<evidence type="ECO:0000256" key="3">
    <source>
        <dbReference type="ARBA" id="ARBA00023163"/>
    </source>
</evidence>
<dbReference type="STRING" id="565045.NOR51B_2718"/>
<dbReference type="InterPro" id="IPR009057">
    <property type="entry name" value="Homeodomain-like_sf"/>
</dbReference>
<dbReference type="Proteomes" id="UP000004699">
    <property type="component" value="Unassembled WGS sequence"/>
</dbReference>
<dbReference type="PROSITE" id="PS01124">
    <property type="entry name" value="HTH_ARAC_FAMILY_2"/>
    <property type="match status" value="1"/>
</dbReference>
<evidence type="ECO:0000259" key="4">
    <source>
        <dbReference type="PROSITE" id="PS01124"/>
    </source>
</evidence>
<dbReference type="EMBL" id="DS999411">
    <property type="protein sequence ID" value="EED36765.1"/>
    <property type="molecule type" value="Genomic_DNA"/>
</dbReference>
<feature type="domain" description="HTH araC/xylS-type" evidence="4">
    <location>
        <begin position="220"/>
        <end position="321"/>
    </location>
</feature>
<evidence type="ECO:0000256" key="1">
    <source>
        <dbReference type="ARBA" id="ARBA00023015"/>
    </source>
</evidence>
<dbReference type="PROSITE" id="PS00041">
    <property type="entry name" value="HTH_ARAC_FAMILY_1"/>
    <property type="match status" value="1"/>
</dbReference>
<sequence length="328" mass="36761">MSFLISGGYAKNATELGGEERFDFWREIICDEFVKLDCEKIADDDFNGELRGGVAVGNLQFAEVMSSPQLVERSKKQISKSTEADFLISFQIEKQGLVRQNGREALLTPGSFALYDSTQPYTLAFNEQFHQLIVQMPKDVLSRHLMNPEQYTAIPISGQAGLGAVLRNFVFSLAKELRNVQQAPAELSENLVNMIAMAFSSSIMLEQIGDHSVVRDSLKRRIVQYIDNNLCNSELSNQQVAEAQNISTRYLHKLFQGETETIHSLILTKRLEKSAMLLKDSAYAGHSIEKVAYSVGFSSPAHFSKAFKKYFGQSPSECRYDARWGAGK</sequence>